<dbReference type="PANTHER" id="PTHR12461">
    <property type="entry name" value="HYPOXIA-INDUCIBLE FACTOR 1 ALPHA INHIBITOR-RELATED"/>
    <property type="match status" value="1"/>
</dbReference>
<evidence type="ECO:0000313" key="3">
    <source>
        <dbReference type="Proteomes" id="UP000053257"/>
    </source>
</evidence>
<protein>
    <recommendedName>
        <fullName evidence="1">JmjC domain-containing protein</fullName>
    </recommendedName>
</protein>
<organism evidence="2 3">
    <name type="scientific">Phlebiopsis gigantea (strain 11061_1 CR5-6)</name>
    <name type="common">White-rot fungus</name>
    <name type="synonym">Peniophora gigantea</name>
    <dbReference type="NCBI Taxonomy" id="745531"/>
    <lineage>
        <taxon>Eukaryota</taxon>
        <taxon>Fungi</taxon>
        <taxon>Dikarya</taxon>
        <taxon>Basidiomycota</taxon>
        <taxon>Agaricomycotina</taxon>
        <taxon>Agaricomycetes</taxon>
        <taxon>Polyporales</taxon>
        <taxon>Phanerochaetaceae</taxon>
        <taxon>Phlebiopsis</taxon>
    </lineage>
</organism>
<sequence length="244" mass="27272">MAALRNQEERIVEVELGTYDDIRSSNFDKIAMPLGRYLDWLEETAEGTVGGRQLYLAQWVGREQVDAVGAEVPRALQPLLEDGRVDLYLEATFLGPTGAVTPFHYDPYMNLFHLQASADPRKFAKHVTLLPPSISPWLQTASRGSSVMGNTSQIKARLRRCVTDDSDDSFECQLSSDLSDVAMQAVAEHVKVCVLREGETLFIPRGWWHRVENVSLSRDPGPTAGWTAGVSWWFLPRNNAGPVR</sequence>
<proteinExistence type="predicted"/>
<dbReference type="AlphaFoldDB" id="A0A0C3NVI8"/>
<dbReference type="OrthoDB" id="424465at2759"/>
<dbReference type="Pfam" id="PF13621">
    <property type="entry name" value="Cupin_8"/>
    <property type="match status" value="1"/>
</dbReference>
<dbReference type="HOGENOM" id="CLU_073879_0_0_1"/>
<dbReference type="PROSITE" id="PS51184">
    <property type="entry name" value="JMJC"/>
    <property type="match status" value="1"/>
</dbReference>
<dbReference type="InterPro" id="IPR003347">
    <property type="entry name" value="JmjC_dom"/>
</dbReference>
<reference evidence="2 3" key="1">
    <citation type="journal article" date="2014" name="PLoS Genet.">
        <title>Analysis of the Phlebiopsis gigantea genome, transcriptome and secretome provides insight into its pioneer colonization strategies of wood.</title>
        <authorList>
            <person name="Hori C."/>
            <person name="Ishida T."/>
            <person name="Igarashi K."/>
            <person name="Samejima M."/>
            <person name="Suzuki H."/>
            <person name="Master E."/>
            <person name="Ferreira P."/>
            <person name="Ruiz-Duenas F.J."/>
            <person name="Held B."/>
            <person name="Canessa P."/>
            <person name="Larrondo L.F."/>
            <person name="Schmoll M."/>
            <person name="Druzhinina I.S."/>
            <person name="Kubicek C.P."/>
            <person name="Gaskell J.A."/>
            <person name="Kersten P."/>
            <person name="St John F."/>
            <person name="Glasner J."/>
            <person name="Sabat G."/>
            <person name="Splinter BonDurant S."/>
            <person name="Syed K."/>
            <person name="Yadav J."/>
            <person name="Mgbeahuruike A.C."/>
            <person name="Kovalchuk A."/>
            <person name="Asiegbu F.O."/>
            <person name="Lackner G."/>
            <person name="Hoffmeister D."/>
            <person name="Rencoret J."/>
            <person name="Gutierrez A."/>
            <person name="Sun H."/>
            <person name="Lindquist E."/>
            <person name="Barry K."/>
            <person name="Riley R."/>
            <person name="Grigoriev I.V."/>
            <person name="Henrissat B."/>
            <person name="Kues U."/>
            <person name="Berka R.M."/>
            <person name="Martinez A.T."/>
            <person name="Covert S.F."/>
            <person name="Blanchette R.A."/>
            <person name="Cullen D."/>
        </authorList>
    </citation>
    <scope>NUCLEOTIDE SEQUENCE [LARGE SCALE GENOMIC DNA]</scope>
    <source>
        <strain evidence="2 3">11061_1 CR5-6</strain>
    </source>
</reference>
<dbReference type="InterPro" id="IPR041667">
    <property type="entry name" value="Cupin_8"/>
</dbReference>
<name>A0A0C3NVI8_PHLG1</name>
<dbReference type="SUPFAM" id="SSF51197">
    <property type="entry name" value="Clavaminate synthase-like"/>
    <property type="match status" value="1"/>
</dbReference>
<evidence type="ECO:0000313" key="2">
    <source>
        <dbReference type="EMBL" id="KIP09374.1"/>
    </source>
</evidence>
<dbReference type="Gene3D" id="2.60.120.650">
    <property type="entry name" value="Cupin"/>
    <property type="match status" value="1"/>
</dbReference>
<dbReference type="EMBL" id="KN840467">
    <property type="protein sequence ID" value="KIP09374.1"/>
    <property type="molecule type" value="Genomic_DNA"/>
</dbReference>
<dbReference type="Proteomes" id="UP000053257">
    <property type="component" value="Unassembled WGS sequence"/>
</dbReference>
<evidence type="ECO:0000259" key="1">
    <source>
        <dbReference type="PROSITE" id="PS51184"/>
    </source>
</evidence>
<gene>
    <name evidence="2" type="ORF">PHLGIDRAFT_126381</name>
</gene>
<keyword evidence="3" id="KW-1185">Reference proteome</keyword>
<feature type="domain" description="JmjC" evidence="1">
    <location>
        <begin position="61"/>
        <end position="244"/>
    </location>
</feature>
<dbReference type="PANTHER" id="PTHR12461:SF105">
    <property type="entry name" value="HYPOXIA-INDUCIBLE FACTOR 1-ALPHA INHIBITOR"/>
    <property type="match status" value="1"/>
</dbReference>
<accession>A0A0C3NVI8</accession>